<keyword evidence="8" id="KW-1185">Reference proteome</keyword>
<dbReference type="Gene3D" id="2.40.70.10">
    <property type="entry name" value="Acid Proteases"/>
    <property type="match status" value="2"/>
</dbReference>
<feature type="domain" description="Peptidase A1" evidence="6">
    <location>
        <begin position="191"/>
        <end position="508"/>
    </location>
</feature>
<feature type="chain" id="PRO_5045863752" description="Peptidase A1 domain-containing protein" evidence="5">
    <location>
        <begin position="25"/>
        <end position="511"/>
    </location>
</feature>
<dbReference type="InterPro" id="IPR033121">
    <property type="entry name" value="PEPTIDASE_A1"/>
</dbReference>
<keyword evidence="2 3" id="KW-0064">Aspartyl protease</keyword>
<evidence type="ECO:0000256" key="1">
    <source>
        <dbReference type="ARBA" id="ARBA00007447"/>
    </source>
</evidence>
<gene>
    <name evidence="7" type="ORF">GFSPODELE1_LOCUS10913</name>
</gene>
<dbReference type="CDD" id="cd05471">
    <property type="entry name" value="pepsin_like"/>
    <property type="match status" value="1"/>
</dbReference>
<evidence type="ECO:0000313" key="8">
    <source>
        <dbReference type="Proteomes" id="UP001497453"/>
    </source>
</evidence>
<keyword evidence="5" id="KW-0732">Signal</keyword>
<organism evidence="7 8">
    <name type="scientific">Somion occarium</name>
    <dbReference type="NCBI Taxonomy" id="3059160"/>
    <lineage>
        <taxon>Eukaryota</taxon>
        <taxon>Fungi</taxon>
        <taxon>Dikarya</taxon>
        <taxon>Basidiomycota</taxon>
        <taxon>Agaricomycotina</taxon>
        <taxon>Agaricomycetes</taxon>
        <taxon>Polyporales</taxon>
        <taxon>Cerrenaceae</taxon>
        <taxon>Somion</taxon>
    </lineage>
</organism>
<dbReference type="InterPro" id="IPR034164">
    <property type="entry name" value="Pepsin-like_dom"/>
</dbReference>
<feature type="signal peptide" evidence="5">
    <location>
        <begin position="1"/>
        <end position="24"/>
    </location>
</feature>
<dbReference type="PANTHER" id="PTHR47966:SF75">
    <property type="entry name" value="ENDOPEPTIDASE (CTSD), PUTATIVE (AFU_ORTHOLOGUE AFUA_4G07040)-RELATED"/>
    <property type="match status" value="1"/>
</dbReference>
<evidence type="ECO:0000256" key="5">
    <source>
        <dbReference type="SAM" id="SignalP"/>
    </source>
</evidence>
<dbReference type="PROSITE" id="PS00141">
    <property type="entry name" value="ASP_PROTEASE"/>
    <property type="match status" value="1"/>
</dbReference>
<name>A0ABP1ED68_9APHY</name>
<dbReference type="EMBL" id="OZ037952">
    <property type="protein sequence ID" value="CAL1716784.1"/>
    <property type="molecule type" value="Genomic_DNA"/>
</dbReference>
<dbReference type="InterPro" id="IPR001461">
    <property type="entry name" value="Aspartic_peptidase_A1"/>
</dbReference>
<evidence type="ECO:0000256" key="3">
    <source>
        <dbReference type="RuleBase" id="RU000454"/>
    </source>
</evidence>
<sequence>MQLGFTFSFLLATVLLALSPNVEAAPVKRAGIVTLPLKRIHQARNDVHPFMLLQQHINRGLKRYARMTGREAPSDLELRAHIHKRMYIPATGPGSRKPAVDKRFNRSGVSHISEPVTTLVNNAATKGGKGKNRNKNAAAGTGATNGTASNGGAGFSEVDLEAALKGTLAPAGNPTADNSLGLDIEANDVGYIATVQMGTPPRDFKLLMDSGSADLWVGGENCQSEDGGDCGNHVFLGSGSSSSFVDTKQQFQVTYGSGAVAGDIITDDINVAGLDLKAHKFGVATQETVDFSSNQTPFDGLMGLAQSTLSQQQTLTPVEALSKNGLIQDAITSYKISRLADGKNDGEITFGGLDQTKFDANTLVTFDNVNKQGFWEGAMTVSVNGQDLGLKGRTAILDTGTTLVIAPAADATAVHQAIPGAKSDGQGGFTIPCTTTASVALTFGGQTFDINPQDLLFVPVDQNDLQGDCVSGISSGNIGGDAEWLVGDVFLKNAYFSTDVTKNQISLAKLV</sequence>
<dbReference type="Proteomes" id="UP001497453">
    <property type="component" value="Chromosome 9"/>
</dbReference>
<proteinExistence type="inferred from homology"/>
<feature type="region of interest" description="Disordered" evidence="4">
    <location>
        <begin position="122"/>
        <end position="151"/>
    </location>
</feature>
<dbReference type="PRINTS" id="PR00792">
    <property type="entry name" value="PEPSIN"/>
</dbReference>
<evidence type="ECO:0000256" key="2">
    <source>
        <dbReference type="ARBA" id="ARBA00022750"/>
    </source>
</evidence>
<reference evidence="8" key="1">
    <citation type="submission" date="2024-04" db="EMBL/GenBank/DDBJ databases">
        <authorList>
            <person name="Shaw F."/>
            <person name="Minotto A."/>
        </authorList>
    </citation>
    <scope>NUCLEOTIDE SEQUENCE [LARGE SCALE GENOMIC DNA]</scope>
</reference>
<keyword evidence="3" id="KW-0645">Protease</keyword>
<comment type="similarity">
    <text evidence="1 3">Belongs to the peptidase A1 family.</text>
</comment>
<accession>A0ABP1ED68</accession>
<evidence type="ECO:0000313" key="7">
    <source>
        <dbReference type="EMBL" id="CAL1716784.1"/>
    </source>
</evidence>
<protein>
    <recommendedName>
        <fullName evidence="6">Peptidase A1 domain-containing protein</fullName>
    </recommendedName>
</protein>
<dbReference type="Pfam" id="PF00026">
    <property type="entry name" value="Asp"/>
    <property type="match status" value="1"/>
</dbReference>
<dbReference type="InterPro" id="IPR021109">
    <property type="entry name" value="Peptidase_aspartic_dom_sf"/>
</dbReference>
<dbReference type="PROSITE" id="PS51767">
    <property type="entry name" value="PEPTIDASE_A1"/>
    <property type="match status" value="1"/>
</dbReference>
<keyword evidence="3" id="KW-0378">Hydrolase</keyword>
<dbReference type="SUPFAM" id="SSF50630">
    <property type="entry name" value="Acid proteases"/>
    <property type="match status" value="1"/>
</dbReference>
<dbReference type="InterPro" id="IPR001969">
    <property type="entry name" value="Aspartic_peptidase_AS"/>
</dbReference>
<feature type="compositionally biased region" description="Low complexity" evidence="4">
    <location>
        <begin position="135"/>
        <end position="148"/>
    </location>
</feature>
<evidence type="ECO:0000259" key="6">
    <source>
        <dbReference type="PROSITE" id="PS51767"/>
    </source>
</evidence>
<evidence type="ECO:0000256" key="4">
    <source>
        <dbReference type="SAM" id="MobiDB-lite"/>
    </source>
</evidence>
<dbReference type="PANTHER" id="PTHR47966">
    <property type="entry name" value="BETA-SITE APP-CLEAVING ENZYME, ISOFORM A-RELATED"/>
    <property type="match status" value="1"/>
</dbReference>